<dbReference type="GO" id="GO:0005787">
    <property type="term" value="C:signal peptidase complex"/>
    <property type="evidence" value="ECO:0007669"/>
    <property type="project" value="UniProtKB-UniRule"/>
</dbReference>
<name>A0A7S0N7Y1_9CHLO</name>
<dbReference type="GO" id="GO:0006465">
    <property type="term" value="P:signal peptide processing"/>
    <property type="evidence" value="ECO:0007669"/>
    <property type="project" value="UniProtKB-UniRule"/>
</dbReference>
<comment type="similarity">
    <text evidence="2 9">Belongs to the SPCS3 family.</text>
</comment>
<dbReference type="GO" id="GO:0045047">
    <property type="term" value="P:protein targeting to ER"/>
    <property type="evidence" value="ECO:0007669"/>
    <property type="project" value="TreeGrafter"/>
</dbReference>
<dbReference type="PIRSF" id="PIRSF016089">
    <property type="entry name" value="SPC22"/>
    <property type="match status" value="1"/>
</dbReference>
<accession>A0A7S0N7Y1</accession>
<dbReference type="InterPro" id="IPR007653">
    <property type="entry name" value="SPC3"/>
</dbReference>
<dbReference type="Pfam" id="PF04573">
    <property type="entry name" value="SPC22"/>
    <property type="match status" value="1"/>
</dbReference>
<evidence type="ECO:0000256" key="1">
    <source>
        <dbReference type="ARBA" id="ARBA00004648"/>
    </source>
</evidence>
<evidence type="ECO:0000256" key="3">
    <source>
        <dbReference type="ARBA" id="ARBA00022692"/>
    </source>
</evidence>
<evidence type="ECO:0000256" key="2">
    <source>
        <dbReference type="ARBA" id="ARBA00009289"/>
    </source>
</evidence>
<dbReference type="PANTHER" id="PTHR12804:SF0">
    <property type="entry name" value="SIGNAL PEPTIDASE COMPLEX SUBUNIT 3"/>
    <property type="match status" value="1"/>
</dbReference>
<keyword evidence="3 9" id="KW-0812">Transmembrane</keyword>
<reference evidence="10" key="1">
    <citation type="submission" date="2021-01" db="EMBL/GenBank/DDBJ databases">
        <authorList>
            <person name="Corre E."/>
            <person name="Pelletier E."/>
            <person name="Niang G."/>
            <person name="Scheremetjew M."/>
            <person name="Finn R."/>
            <person name="Kale V."/>
            <person name="Holt S."/>
            <person name="Cochrane G."/>
            <person name="Meng A."/>
            <person name="Brown T."/>
            <person name="Cohen L."/>
        </authorList>
    </citation>
    <scope>NUCLEOTIDE SEQUENCE</scope>
    <source>
        <strain evidence="10">CCMP722</strain>
    </source>
</reference>
<organism evidence="10">
    <name type="scientific">Pyramimonas obovata</name>
    <dbReference type="NCBI Taxonomy" id="1411642"/>
    <lineage>
        <taxon>Eukaryota</taxon>
        <taxon>Viridiplantae</taxon>
        <taxon>Chlorophyta</taxon>
        <taxon>Pyramimonadophyceae</taxon>
        <taxon>Pyramimonadales</taxon>
        <taxon>Pyramimonadaceae</taxon>
        <taxon>Pyramimonas</taxon>
        <taxon>Pyramimonas incertae sedis</taxon>
    </lineage>
</organism>
<evidence type="ECO:0000256" key="8">
    <source>
        <dbReference type="ARBA" id="ARBA00029556"/>
    </source>
</evidence>
<evidence type="ECO:0000256" key="4">
    <source>
        <dbReference type="ARBA" id="ARBA00022824"/>
    </source>
</evidence>
<evidence type="ECO:0000256" key="9">
    <source>
        <dbReference type="PIRNR" id="PIRNR016089"/>
    </source>
</evidence>
<evidence type="ECO:0000256" key="7">
    <source>
        <dbReference type="ARBA" id="ARBA00023136"/>
    </source>
</evidence>
<protein>
    <recommendedName>
        <fullName evidence="8 9">Signal peptidase complex subunit 3</fullName>
    </recommendedName>
    <alternativeName>
        <fullName evidence="9">Microsomal signal peptidase 22 kDa subunit</fullName>
    </alternativeName>
</protein>
<keyword evidence="5 9" id="KW-0735">Signal-anchor</keyword>
<dbReference type="PANTHER" id="PTHR12804">
    <property type="entry name" value="MICROSOMAL SIGNAL PEPTIDASE 23 KD SUBUNIT SPC22/23"/>
    <property type="match status" value="1"/>
</dbReference>
<evidence type="ECO:0000256" key="6">
    <source>
        <dbReference type="ARBA" id="ARBA00022989"/>
    </source>
</evidence>
<dbReference type="EMBL" id="HBFA01014070">
    <property type="protein sequence ID" value="CAD8662760.1"/>
    <property type="molecule type" value="Transcribed_RNA"/>
</dbReference>
<dbReference type="AlphaFoldDB" id="A0A7S0N7Y1"/>
<sequence length="199" mass="23283">MHSFIYRLNALFTFAGTTLALMCIMATITDYFHPMNADIDIKLARVERIQRMDNGNDEAYLAFEIDADLRPLFSWNTKLLFVFLAAEYTTKDNRLSQVSLWDRIIEHEQDAVLKLPYVRNKYKLVDQGHHLRGRAINLTMYWNIMPFTGRLRWGQRVFSDVVLPSNYSRAEHVPTWRAMSAMDFRAAQRHMGGGPDLQY</sequence>
<keyword evidence="7 9" id="KW-0472">Membrane</keyword>
<evidence type="ECO:0000256" key="5">
    <source>
        <dbReference type="ARBA" id="ARBA00022968"/>
    </source>
</evidence>
<keyword evidence="4 9" id="KW-0256">Endoplasmic reticulum</keyword>
<keyword evidence="6 9" id="KW-1133">Transmembrane helix</keyword>
<evidence type="ECO:0000313" key="10">
    <source>
        <dbReference type="EMBL" id="CAD8662760.1"/>
    </source>
</evidence>
<proteinExistence type="inferred from homology"/>
<comment type="subcellular location">
    <subcellularLocation>
        <location evidence="1">Endoplasmic reticulum membrane</location>
        <topology evidence="1">Single-pass type II membrane protein</topology>
    </subcellularLocation>
</comment>
<gene>
    <name evidence="10" type="ORF">POBO1169_LOCUS7289</name>
</gene>
<comment type="function">
    <text evidence="9">Essential component of the signal peptidase complex (SPC) which catalyzes the cleavage of N-terminal signal sequences from nascent proteins as they are translocated into the lumen of the endoplasmic reticulum. Essential for the SPC catalytic activity, possibly by stabilizing and positioning the active center of the complex close to the lumenal surface.</text>
</comment>